<dbReference type="Proteomes" id="UP000002748">
    <property type="component" value="Unassembled WGS sequence"/>
</dbReference>
<name>J4UG20_TRIAS</name>
<dbReference type="HOGENOM" id="CLU_2335135_0_0_1"/>
<gene>
    <name evidence="1" type="ORF">A1Q1_00348</name>
</gene>
<proteinExistence type="predicted"/>
<dbReference type="Gene3D" id="4.10.410.60">
    <property type="match status" value="1"/>
</dbReference>
<dbReference type="EMBL" id="ALBS01000111">
    <property type="protein sequence ID" value="EJT50370.1"/>
    <property type="molecule type" value="Genomic_DNA"/>
</dbReference>
<dbReference type="AlphaFoldDB" id="J4UG20"/>
<evidence type="ECO:0000313" key="1">
    <source>
        <dbReference type="EMBL" id="EJT50370.1"/>
    </source>
</evidence>
<sequence length="98" mass="10676">MFGLNMLRPLGARGFSTSAVVEKLKTHKGTAKRFSITGTGIVSSSLPSFGVPAADRQYRHCGKTHLNTKMSGRTGQSLRGYGYIAKGSRNLQRLMPYL</sequence>
<dbReference type="KEGG" id="tasa:A1Q1_00348"/>
<reference evidence="1 2" key="1">
    <citation type="journal article" date="2012" name="Eukaryot. Cell">
        <title>Draft genome sequence of CBS 2479, the standard type strain of Trichosporon asahii.</title>
        <authorList>
            <person name="Yang R.Y."/>
            <person name="Li H.T."/>
            <person name="Zhu H."/>
            <person name="Zhou G.P."/>
            <person name="Wang M."/>
            <person name="Wang L."/>
        </authorList>
    </citation>
    <scope>NUCLEOTIDE SEQUENCE [LARGE SCALE GENOMIC DNA]</scope>
    <source>
        <strain evidence="2">ATCC 90039 / CBS 2479 / JCM 2466 / KCTC 7840 / NCYC 2677 / UAMH 7654</strain>
    </source>
</reference>
<evidence type="ECO:0008006" key="3">
    <source>
        <dbReference type="Google" id="ProtNLM"/>
    </source>
</evidence>
<dbReference type="RefSeq" id="XP_014181472.1">
    <property type="nucleotide sequence ID" value="XM_014325997.1"/>
</dbReference>
<comment type="caution">
    <text evidence="1">The sequence shown here is derived from an EMBL/GenBank/DDBJ whole genome shotgun (WGS) entry which is preliminary data.</text>
</comment>
<dbReference type="InterPro" id="IPR037229">
    <property type="entry name" value="Ribosomal_bL35_sf"/>
</dbReference>
<accession>J4UG20</accession>
<organism evidence="1 2">
    <name type="scientific">Trichosporon asahii var. asahii (strain ATCC 90039 / CBS 2479 / JCM 2466 / KCTC 7840 / NBRC 103889/ NCYC 2677 / UAMH 7654)</name>
    <name type="common">Yeast</name>
    <dbReference type="NCBI Taxonomy" id="1186058"/>
    <lineage>
        <taxon>Eukaryota</taxon>
        <taxon>Fungi</taxon>
        <taxon>Dikarya</taxon>
        <taxon>Basidiomycota</taxon>
        <taxon>Agaricomycotina</taxon>
        <taxon>Tremellomycetes</taxon>
        <taxon>Trichosporonales</taxon>
        <taxon>Trichosporonaceae</taxon>
        <taxon>Trichosporon</taxon>
    </lineage>
</organism>
<dbReference type="SUPFAM" id="SSF143034">
    <property type="entry name" value="L35p-like"/>
    <property type="match status" value="1"/>
</dbReference>
<protein>
    <recommendedName>
        <fullName evidence="3">Ribosomal protein L35</fullName>
    </recommendedName>
</protein>
<evidence type="ECO:0000313" key="2">
    <source>
        <dbReference type="Proteomes" id="UP000002748"/>
    </source>
</evidence>
<dbReference type="GeneID" id="25983862"/>
<dbReference type="OrthoDB" id="162638at2759"/>
<dbReference type="VEuPathDB" id="FungiDB:A1Q1_00348"/>